<proteinExistence type="predicted"/>
<dbReference type="EMBL" id="CP007032">
    <property type="protein sequence ID" value="AHF08637.1"/>
    <property type="molecule type" value="Genomic_DNA"/>
</dbReference>
<dbReference type="PROSITE" id="PS00409">
    <property type="entry name" value="PROKAR_NTER_METHYL"/>
    <property type="match status" value="1"/>
</dbReference>
<dbReference type="AlphaFoldDB" id="W0ECZ8"/>
<dbReference type="Pfam" id="PF07963">
    <property type="entry name" value="N_methyl"/>
    <property type="match status" value="1"/>
</dbReference>
<keyword evidence="1" id="KW-1133">Transmembrane helix</keyword>
<dbReference type="SUPFAM" id="SSF54523">
    <property type="entry name" value="Pili subunits"/>
    <property type="match status" value="1"/>
</dbReference>
<evidence type="ECO:0000256" key="1">
    <source>
        <dbReference type="SAM" id="Phobius"/>
    </source>
</evidence>
<dbReference type="KEGG" id="dmt:DESME_10645"/>
<evidence type="ECO:0000313" key="3">
    <source>
        <dbReference type="Proteomes" id="UP000010847"/>
    </source>
</evidence>
<sequence>MSLRQRDKGFTLIELMIVIALVGILALVTAPKYGAVKDQYRLQSSAEAVTERLGHAQQLAMDRREDVYVKLTANSVEVIDKNGNSLGEAAQFDTGVRFVSVNTTDPDLLPYKSVGLVTTIPIPDSTDTDEGIKYDLRGFVRSGEAKVVLTNASRAKIEILVESVTGKVTISG</sequence>
<dbReference type="InterPro" id="IPR045584">
    <property type="entry name" value="Pilin-like"/>
</dbReference>
<dbReference type="RefSeq" id="WP_006716025.1">
    <property type="nucleotide sequence ID" value="NZ_CP007032.1"/>
</dbReference>
<dbReference type="OrthoDB" id="1808257at2"/>
<dbReference type="Proteomes" id="UP000010847">
    <property type="component" value="Chromosome"/>
</dbReference>
<name>W0ECZ8_9FIRM</name>
<reference evidence="2 3" key="1">
    <citation type="submission" date="2013-12" db="EMBL/GenBank/DDBJ databases">
        <authorList>
            <consortium name="DOE Joint Genome Institute"/>
            <person name="Smidt H."/>
            <person name="Huntemann M."/>
            <person name="Han J."/>
            <person name="Chen A."/>
            <person name="Kyrpides N."/>
            <person name="Mavromatis K."/>
            <person name="Markowitz V."/>
            <person name="Palaniappan K."/>
            <person name="Ivanova N."/>
            <person name="Schaumberg A."/>
            <person name="Pati A."/>
            <person name="Liolios K."/>
            <person name="Nordberg H.P."/>
            <person name="Cantor M.N."/>
            <person name="Hua S.X."/>
            <person name="Woyke T."/>
        </authorList>
    </citation>
    <scope>NUCLEOTIDE SEQUENCE [LARGE SCALE GENOMIC DNA]</scope>
    <source>
        <strain evidence="3">DSM 15288</strain>
    </source>
</reference>
<evidence type="ECO:0000313" key="2">
    <source>
        <dbReference type="EMBL" id="AHF08637.1"/>
    </source>
</evidence>
<dbReference type="Gene3D" id="3.30.700.10">
    <property type="entry name" value="Glycoprotein, Type 4 Pilin"/>
    <property type="match status" value="1"/>
</dbReference>
<organism evidence="2 3">
    <name type="scientific">Desulfitobacterium metallireducens DSM 15288</name>
    <dbReference type="NCBI Taxonomy" id="871968"/>
    <lineage>
        <taxon>Bacteria</taxon>
        <taxon>Bacillati</taxon>
        <taxon>Bacillota</taxon>
        <taxon>Clostridia</taxon>
        <taxon>Eubacteriales</taxon>
        <taxon>Desulfitobacteriaceae</taxon>
        <taxon>Desulfitobacterium</taxon>
    </lineage>
</organism>
<dbReference type="NCBIfam" id="TIGR02532">
    <property type="entry name" value="IV_pilin_GFxxxE"/>
    <property type="match status" value="1"/>
</dbReference>
<keyword evidence="1" id="KW-0472">Membrane</keyword>
<keyword evidence="1" id="KW-0812">Transmembrane</keyword>
<gene>
    <name evidence="2" type="ORF">DESME_10645</name>
</gene>
<dbReference type="eggNOG" id="COG4970">
    <property type="taxonomic scope" value="Bacteria"/>
</dbReference>
<dbReference type="HOGENOM" id="CLU_125372_0_0_9"/>
<evidence type="ECO:0008006" key="4">
    <source>
        <dbReference type="Google" id="ProtNLM"/>
    </source>
</evidence>
<protein>
    <recommendedName>
        <fullName evidence="4">Prepilin-type N-terminal cleavage/methylation domain-containing protein</fullName>
    </recommendedName>
</protein>
<dbReference type="STRING" id="871968.DESME_10645"/>
<dbReference type="InterPro" id="IPR012902">
    <property type="entry name" value="N_methyl_site"/>
</dbReference>
<feature type="transmembrane region" description="Helical" evidence="1">
    <location>
        <begin position="12"/>
        <end position="30"/>
    </location>
</feature>
<keyword evidence="3" id="KW-1185">Reference proteome</keyword>
<accession>W0ECZ8</accession>